<dbReference type="GO" id="GO:0016567">
    <property type="term" value="P:protein ubiquitination"/>
    <property type="evidence" value="ECO:0007669"/>
    <property type="project" value="InterPro"/>
</dbReference>
<organism evidence="5 6">
    <name type="scientific">Rotaria socialis</name>
    <dbReference type="NCBI Taxonomy" id="392032"/>
    <lineage>
        <taxon>Eukaryota</taxon>
        <taxon>Metazoa</taxon>
        <taxon>Spiralia</taxon>
        <taxon>Gnathifera</taxon>
        <taxon>Rotifera</taxon>
        <taxon>Eurotatoria</taxon>
        <taxon>Bdelloidea</taxon>
        <taxon>Philodinida</taxon>
        <taxon>Philodinidae</taxon>
        <taxon>Rotaria</taxon>
    </lineage>
</organism>
<feature type="compositionally biased region" description="Low complexity" evidence="3">
    <location>
        <begin position="1"/>
        <end position="34"/>
    </location>
</feature>
<reference evidence="5" key="1">
    <citation type="submission" date="2021-02" db="EMBL/GenBank/DDBJ databases">
        <authorList>
            <person name="Nowell W R."/>
        </authorList>
    </citation>
    <scope>NUCLEOTIDE SEQUENCE</scope>
</reference>
<evidence type="ECO:0000256" key="2">
    <source>
        <dbReference type="ARBA" id="ARBA00022737"/>
    </source>
</evidence>
<name>A0A819A9V7_9BILA</name>
<dbReference type="Pfam" id="PF13855">
    <property type="entry name" value="LRR_8"/>
    <property type="match status" value="1"/>
</dbReference>
<dbReference type="Proteomes" id="UP000663872">
    <property type="component" value="Unassembled WGS sequence"/>
</dbReference>
<evidence type="ECO:0000256" key="3">
    <source>
        <dbReference type="SAM" id="MobiDB-lite"/>
    </source>
</evidence>
<evidence type="ECO:0000256" key="1">
    <source>
        <dbReference type="ARBA" id="ARBA00022614"/>
    </source>
</evidence>
<dbReference type="PANTHER" id="PTHR48051:SF46">
    <property type="entry name" value="LEUCINE RICH REPEAT-CONTAINING DOMAIN PROTEIN"/>
    <property type="match status" value="1"/>
</dbReference>
<protein>
    <recommendedName>
        <fullName evidence="4">NEL domain-containing protein</fullName>
    </recommendedName>
</protein>
<dbReference type="InterPro" id="IPR032675">
    <property type="entry name" value="LRR_dom_sf"/>
</dbReference>
<keyword evidence="1" id="KW-0433">Leucine-rich repeat</keyword>
<proteinExistence type="predicted"/>
<dbReference type="SUPFAM" id="SSF52058">
    <property type="entry name" value="L domain-like"/>
    <property type="match status" value="1"/>
</dbReference>
<comment type="caution">
    <text evidence="5">The sequence shown here is derived from an EMBL/GenBank/DDBJ whole genome shotgun (WGS) entry which is preliminary data.</text>
</comment>
<gene>
    <name evidence="5" type="ORF">GRG538_LOCUS32690</name>
</gene>
<dbReference type="Pfam" id="PF14496">
    <property type="entry name" value="NEL"/>
    <property type="match status" value="1"/>
</dbReference>
<dbReference type="InterPro" id="IPR029487">
    <property type="entry name" value="NEL_dom"/>
</dbReference>
<dbReference type="EMBL" id="CAJNYT010005774">
    <property type="protein sequence ID" value="CAF3774492.1"/>
    <property type="molecule type" value="Genomic_DNA"/>
</dbReference>
<keyword evidence="2" id="KW-0677">Repeat</keyword>
<feature type="domain" description="NEL" evidence="4">
    <location>
        <begin position="214"/>
        <end position="512"/>
    </location>
</feature>
<dbReference type="Gene3D" id="1.20.58.360">
    <property type="entry name" value="Shigella T3SS effector IpaH defines"/>
    <property type="match status" value="1"/>
</dbReference>
<dbReference type="GO" id="GO:0005737">
    <property type="term" value="C:cytoplasm"/>
    <property type="evidence" value="ECO:0007669"/>
    <property type="project" value="TreeGrafter"/>
</dbReference>
<dbReference type="PROSITE" id="PS52053">
    <property type="entry name" value="NEL"/>
    <property type="match status" value="1"/>
</dbReference>
<dbReference type="InterPro" id="IPR050216">
    <property type="entry name" value="LRR_domain-containing"/>
</dbReference>
<dbReference type="Gene3D" id="3.80.10.10">
    <property type="entry name" value="Ribonuclease Inhibitor"/>
    <property type="match status" value="1"/>
</dbReference>
<sequence length="512" mass="60215">MDPSIIRETSSTITQRRTQSVSQQSHSNSMSLRSFSTASPSKEGKDMIGTLSTQKQSLKLSSKKSLTLPELRQVLEAWKEPETFADVMEAKERIVDCFKQRLDNLNLSFLYISTLPDVFDGMQHVHYLSIDNNYFSEIPRFLTKLTSLKRLNISSNVLSEVPDFIKEFKQLEFFNAESNQLEKVSEELGRLSKLRTLMLAHNRIMKFPQNIHRIKNLELEDQIPLARFGDLSPEFEARWKETFQHEVASGYFEIWMARYEEMLRLPTAEKYRQMFKERMSRLLNAMVNSADFRKLCFDKATSVIQTSHDGILFSLFELEVQLVEQQIMELQLPDEDVRQEVERAFNFYRLQELAILRAQKGSYENNATAEEEVVDAQETVLFYYISPANTLEMPLNCETPRFMYQPDSALADHHDVRKAVEEIRREKEERGPDYLIDFVLDKDYWINYLSRRYASFITEHTQVFVDEMEEIEEKKDTLNEYDYLTKMNALVTDKNQSEQKLYYQLTKNIVAD</sequence>
<dbReference type="GO" id="GO:0004842">
    <property type="term" value="F:ubiquitin-protein transferase activity"/>
    <property type="evidence" value="ECO:0007669"/>
    <property type="project" value="InterPro"/>
</dbReference>
<evidence type="ECO:0000313" key="6">
    <source>
        <dbReference type="Proteomes" id="UP000663872"/>
    </source>
</evidence>
<evidence type="ECO:0000259" key="4">
    <source>
        <dbReference type="PROSITE" id="PS52053"/>
    </source>
</evidence>
<dbReference type="InterPro" id="IPR001611">
    <property type="entry name" value="Leu-rich_rpt"/>
</dbReference>
<dbReference type="PANTHER" id="PTHR48051">
    <property type="match status" value="1"/>
</dbReference>
<evidence type="ECO:0000313" key="5">
    <source>
        <dbReference type="EMBL" id="CAF3774492.1"/>
    </source>
</evidence>
<feature type="region of interest" description="Disordered" evidence="3">
    <location>
        <begin position="1"/>
        <end position="47"/>
    </location>
</feature>
<dbReference type="AlphaFoldDB" id="A0A819A9V7"/>
<accession>A0A819A9V7</accession>